<dbReference type="InterPro" id="IPR024660">
    <property type="entry name" value="UCS_central_dom"/>
</dbReference>
<keyword evidence="5" id="KW-1185">Reference proteome</keyword>
<dbReference type="OrthoDB" id="5574718at2759"/>
<name>A0A642URI6_DIURU</name>
<dbReference type="GeneID" id="54781214"/>
<feature type="domain" description="UNC-45/Cro1/She4 central" evidence="3">
    <location>
        <begin position="92"/>
        <end position="240"/>
    </location>
</feature>
<dbReference type="InterPro" id="IPR016024">
    <property type="entry name" value="ARM-type_fold"/>
</dbReference>
<gene>
    <name evidence="4" type="ORF">DIURU_002563</name>
</gene>
<proteinExistence type="predicted"/>
<evidence type="ECO:0000313" key="5">
    <source>
        <dbReference type="Proteomes" id="UP000449547"/>
    </source>
</evidence>
<reference evidence="4 5" key="1">
    <citation type="submission" date="2019-07" db="EMBL/GenBank/DDBJ databases">
        <title>Genome assembly of two rare yeast pathogens: Diutina rugosa and Trichomonascus ciferrii.</title>
        <authorList>
            <person name="Mixao V."/>
            <person name="Saus E."/>
            <person name="Hansen A."/>
            <person name="Lass-Flor C."/>
            <person name="Gabaldon T."/>
        </authorList>
    </citation>
    <scope>NUCLEOTIDE SEQUENCE [LARGE SCALE GENOMIC DNA]</scope>
    <source>
        <strain evidence="4 5">CBS 613</strain>
    </source>
</reference>
<evidence type="ECO:0000256" key="2">
    <source>
        <dbReference type="ARBA" id="ARBA00022490"/>
    </source>
</evidence>
<organism evidence="4 5">
    <name type="scientific">Diutina rugosa</name>
    <name type="common">Yeast</name>
    <name type="synonym">Candida rugosa</name>
    <dbReference type="NCBI Taxonomy" id="5481"/>
    <lineage>
        <taxon>Eukaryota</taxon>
        <taxon>Fungi</taxon>
        <taxon>Dikarya</taxon>
        <taxon>Ascomycota</taxon>
        <taxon>Saccharomycotina</taxon>
        <taxon>Pichiomycetes</taxon>
        <taxon>Debaryomycetaceae</taxon>
        <taxon>Diutina</taxon>
    </lineage>
</organism>
<keyword evidence="2" id="KW-0963">Cytoplasm</keyword>
<dbReference type="EMBL" id="SWFT01000072">
    <property type="protein sequence ID" value="KAA8903135.1"/>
    <property type="molecule type" value="Genomic_DNA"/>
</dbReference>
<dbReference type="InterPro" id="IPR011989">
    <property type="entry name" value="ARM-like"/>
</dbReference>
<dbReference type="GO" id="GO:0005737">
    <property type="term" value="C:cytoplasm"/>
    <property type="evidence" value="ECO:0007669"/>
    <property type="project" value="UniProtKB-SubCell"/>
</dbReference>
<protein>
    <recommendedName>
        <fullName evidence="3">UNC-45/Cro1/She4 central domain-containing protein</fullName>
    </recommendedName>
</protein>
<sequence>MLDTLNGDPWAVLAPLVPDGDIQPVVAELSKASPEVIGHVLSELRDQLRRHQHPLSNSDSATYKFLVHTYLQCLMLPNAPKEAVHLHQLLPLLNQLYSEVYSACHSMVMMIVVKLLKDSPDSTREVIQDYLEVEYDQDHMDTVTYLNFIQVMTELFPLVPEIVVPIYTDKHKCQRHIDDKLATNSHDTLLITVTLELFSASCINDECRNFNLQYVPALKQAMESRVDSVRLLATVCVIKLWNFIKTKDIPVEKLAQELMVNLDRVEAIEGLAYLSLNSKVKSLVRRDEQAIDKILNAVKTDAYGALVVLANLTSVGEQTTQSRFKQAMTPGAAPDDSGEDSKVAVDRFNHALLFQHPLIATIAKVPDSSAVVDRVVTVIYNVANVFEPSQQRVVRAELVKQGALKVVVNYLGKYSKVEKLKLDTRPLEGTDVDSRLNAIRAMAKMVISTNPALAFGSIDAKSSVPFLIELLGPNISQYQGQLQSKPSGANDGYLYEKVTQVDKYDAILALTNLTSLPDKQLRVLIISRTFDDYLTHLIIDSDHPPLQRAAWELVSNLISEPAMLAKFFNLELPENEKRLQLLIKLLDASDVKLQCVIAGLLANATSEYDMITQLLVTTESVKTPLLKIISHILLNETSESDLVLRVAYVVSNLVYCAANHGVNLGDAELKQALAVTPGGEAQEVLADAARVLTQSAK</sequence>
<dbReference type="Gene3D" id="1.25.10.100">
    <property type="match status" value="1"/>
</dbReference>
<dbReference type="Proteomes" id="UP000449547">
    <property type="component" value="Unassembled WGS sequence"/>
</dbReference>
<dbReference type="VEuPathDB" id="FungiDB:DIURU_002563"/>
<dbReference type="GO" id="GO:0051879">
    <property type="term" value="F:Hsp90 protein binding"/>
    <property type="evidence" value="ECO:0007669"/>
    <property type="project" value="TreeGrafter"/>
</dbReference>
<dbReference type="RefSeq" id="XP_034012652.1">
    <property type="nucleotide sequence ID" value="XM_034155228.1"/>
</dbReference>
<accession>A0A642URI6</accession>
<comment type="subcellular location">
    <subcellularLocation>
        <location evidence="1">Cytoplasm</location>
    </subcellularLocation>
</comment>
<dbReference type="OMA" id="CIDENVR"/>
<dbReference type="Pfam" id="PF11701">
    <property type="entry name" value="UNC45-central"/>
    <property type="match status" value="1"/>
</dbReference>
<dbReference type="AlphaFoldDB" id="A0A642URI6"/>
<dbReference type="PANTHER" id="PTHR45994">
    <property type="entry name" value="FI21225P1"/>
    <property type="match status" value="1"/>
</dbReference>
<dbReference type="PANTHER" id="PTHR45994:SF1">
    <property type="entry name" value="FI21225P1"/>
    <property type="match status" value="1"/>
</dbReference>
<evidence type="ECO:0000256" key="1">
    <source>
        <dbReference type="ARBA" id="ARBA00004496"/>
    </source>
</evidence>
<comment type="caution">
    <text evidence="4">The sequence shown here is derived from an EMBL/GenBank/DDBJ whole genome shotgun (WGS) entry which is preliminary data.</text>
</comment>
<dbReference type="Gene3D" id="1.25.10.10">
    <property type="entry name" value="Leucine-rich Repeat Variant"/>
    <property type="match status" value="1"/>
</dbReference>
<evidence type="ECO:0000313" key="4">
    <source>
        <dbReference type="EMBL" id="KAA8903135.1"/>
    </source>
</evidence>
<evidence type="ECO:0000259" key="3">
    <source>
        <dbReference type="Pfam" id="PF11701"/>
    </source>
</evidence>
<dbReference type="SUPFAM" id="SSF48371">
    <property type="entry name" value="ARM repeat"/>
    <property type="match status" value="1"/>
</dbReference>